<dbReference type="InterPro" id="IPR036069">
    <property type="entry name" value="DUF34/NIF3_sf"/>
</dbReference>
<dbReference type="NCBIfam" id="TIGR00486">
    <property type="entry name" value="YbgI_SA1388"/>
    <property type="match status" value="1"/>
</dbReference>
<evidence type="ECO:0000256" key="2">
    <source>
        <dbReference type="ARBA" id="ARBA00022723"/>
    </source>
</evidence>
<dbReference type="AlphaFoldDB" id="A0A356LIC9"/>
<dbReference type="GO" id="GO:0046872">
    <property type="term" value="F:metal ion binding"/>
    <property type="evidence" value="ECO:0007669"/>
    <property type="project" value="UniProtKB-KW"/>
</dbReference>
<sequence>MNKIFVQDLLGWLDQQLQPALFQDYAPNGLQVQGKAEIKKVITGVTASARLLQIAADKGADAVLVHHGWFWKGENPCVVGSKYHRMQLAIRHGLNIIGYHLPLDAHPEWGNNAQLARILGLIPDRAEDGSGQPVVFGRGGLIWSGTLPPGLRTLGDLGAQIESALERHPLLIGNSEQPLQRIAWCTGGAQGMFEEAIARGVDVYLTGEASEQVYHQAMESGVAYIGAGHHATERYGVQALGQAVAARFGLDVEFVDLPNPV</sequence>
<evidence type="ECO:0000256" key="3">
    <source>
        <dbReference type="PIRSR" id="PIRSR602678-1"/>
    </source>
</evidence>
<dbReference type="EMBL" id="DOEK01000030">
    <property type="protein sequence ID" value="HBP30674.1"/>
    <property type="molecule type" value="Genomic_DNA"/>
</dbReference>
<dbReference type="GO" id="GO:0005737">
    <property type="term" value="C:cytoplasm"/>
    <property type="evidence" value="ECO:0007669"/>
    <property type="project" value="TreeGrafter"/>
</dbReference>
<name>A0A356LIC9_9BURK</name>
<comment type="caution">
    <text evidence="4">The sequence shown here is derived from an EMBL/GenBank/DDBJ whole genome shotgun (WGS) entry which is preliminary data.</text>
</comment>
<feature type="binding site" evidence="3">
    <location>
        <position position="104"/>
    </location>
    <ligand>
        <name>a divalent metal cation</name>
        <dbReference type="ChEBI" id="CHEBI:60240"/>
        <label>1</label>
    </ligand>
</feature>
<dbReference type="SUPFAM" id="SSF102705">
    <property type="entry name" value="NIF3 (NGG1p interacting factor 3)-like"/>
    <property type="match status" value="1"/>
</dbReference>
<dbReference type="PANTHER" id="PTHR13799">
    <property type="entry name" value="NGG1 INTERACTING FACTOR 3"/>
    <property type="match status" value="1"/>
</dbReference>
<reference evidence="4 5" key="1">
    <citation type="journal article" date="2018" name="Nat. Biotechnol.">
        <title>A standardized bacterial taxonomy based on genome phylogeny substantially revises the tree of life.</title>
        <authorList>
            <person name="Parks D.H."/>
            <person name="Chuvochina M."/>
            <person name="Waite D.W."/>
            <person name="Rinke C."/>
            <person name="Skarshewski A."/>
            <person name="Chaumeil P.A."/>
            <person name="Hugenholtz P."/>
        </authorList>
    </citation>
    <scope>NUCLEOTIDE SEQUENCE [LARGE SCALE GENOMIC DNA]</scope>
    <source>
        <strain evidence="4">UBA10707</strain>
    </source>
</reference>
<feature type="binding site" evidence="3">
    <location>
        <position position="233"/>
    </location>
    <ligand>
        <name>a divalent metal cation</name>
        <dbReference type="ChEBI" id="CHEBI:60240"/>
        <label>1</label>
    </ligand>
</feature>
<dbReference type="Gene3D" id="3.40.1390.30">
    <property type="entry name" value="NIF3 (NGG1p interacting factor 3)-like"/>
    <property type="match status" value="2"/>
</dbReference>
<keyword evidence="2 3" id="KW-0479">Metal-binding</keyword>
<dbReference type="Proteomes" id="UP000264036">
    <property type="component" value="Unassembled WGS sequence"/>
</dbReference>
<proteinExistence type="inferred from homology"/>
<feature type="binding site" evidence="3">
    <location>
        <position position="67"/>
    </location>
    <ligand>
        <name>a divalent metal cation</name>
        <dbReference type="ChEBI" id="CHEBI:60240"/>
        <label>1</label>
    </ligand>
</feature>
<evidence type="ECO:0000313" key="4">
    <source>
        <dbReference type="EMBL" id="HBP30674.1"/>
    </source>
</evidence>
<feature type="binding site" evidence="3">
    <location>
        <position position="229"/>
    </location>
    <ligand>
        <name>a divalent metal cation</name>
        <dbReference type="ChEBI" id="CHEBI:60240"/>
        <label>1</label>
    </ligand>
</feature>
<evidence type="ECO:0000313" key="5">
    <source>
        <dbReference type="Proteomes" id="UP000264036"/>
    </source>
</evidence>
<evidence type="ECO:0000256" key="1">
    <source>
        <dbReference type="ARBA" id="ARBA00006964"/>
    </source>
</evidence>
<protein>
    <submittedName>
        <fullName evidence="4">Nif3-like dinuclear metal center hexameric protein</fullName>
    </submittedName>
</protein>
<feature type="binding site" evidence="3">
    <location>
        <position position="66"/>
    </location>
    <ligand>
        <name>a divalent metal cation</name>
        <dbReference type="ChEBI" id="CHEBI:60240"/>
        <label>1</label>
    </ligand>
</feature>
<dbReference type="InterPro" id="IPR002678">
    <property type="entry name" value="DUF34/NIF3"/>
</dbReference>
<dbReference type="Pfam" id="PF01784">
    <property type="entry name" value="DUF34_NIF3"/>
    <property type="match status" value="1"/>
</dbReference>
<gene>
    <name evidence="4" type="ORF">DD666_14795</name>
</gene>
<organism evidence="4 5">
    <name type="scientific">Advenella kashmirensis</name>
    <dbReference type="NCBI Taxonomy" id="310575"/>
    <lineage>
        <taxon>Bacteria</taxon>
        <taxon>Pseudomonadati</taxon>
        <taxon>Pseudomonadota</taxon>
        <taxon>Betaproteobacteria</taxon>
        <taxon>Burkholderiales</taxon>
        <taxon>Alcaligenaceae</taxon>
    </lineage>
</organism>
<dbReference type="PANTHER" id="PTHR13799:SF14">
    <property type="entry name" value="GTP CYCLOHYDROLASE 1 TYPE 2 HOMOLOG"/>
    <property type="match status" value="1"/>
</dbReference>
<accession>A0A356LIC9</accession>
<comment type="similarity">
    <text evidence="1">Belongs to the GTP cyclohydrolase I type 2/NIF3 family.</text>
</comment>